<dbReference type="PRINTS" id="PR00598">
    <property type="entry name" value="HTHMARR"/>
</dbReference>
<dbReference type="PROSITE" id="PS50995">
    <property type="entry name" value="HTH_MARR_2"/>
    <property type="match status" value="1"/>
</dbReference>
<dbReference type="Gene3D" id="1.10.10.10">
    <property type="entry name" value="Winged helix-like DNA-binding domain superfamily/Winged helix DNA-binding domain"/>
    <property type="match status" value="1"/>
</dbReference>
<dbReference type="EMBL" id="JAGINU010000001">
    <property type="protein sequence ID" value="MBP2368415.1"/>
    <property type="molecule type" value="Genomic_DNA"/>
</dbReference>
<keyword evidence="2" id="KW-0238">DNA-binding</keyword>
<organism evidence="2 3">
    <name type="scientific">Pseudonocardia parietis</name>
    <dbReference type="NCBI Taxonomy" id="570936"/>
    <lineage>
        <taxon>Bacteria</taxon>
        <taxon>Bacillati</taxon>
        <taxon>Actinomycetota</taxon>
        <taxon>Actinomycetes</taxon>
        <taxon>Pseudonocardiales</taxon>
        <taxon>Pseudonocardiaceae</taxon>
        <taxon>Pseudonocardia</taxon>
    </lineage>
</organism>
<dbReference type="SMART" id="SM00347">
    <property type="entry name" value="HTH_MARR"/>
    <property type="match status" value="1"/>
</dbReference>
<evidence type="ECO:0000259" key="1">
    <source>
        <dbReference type="PROSITE" id="PS50995"/>
    </source>
</evidence>
<accession>A0ABS4VWX8</accession>
<dbReference type="InterPro" id="IPR039422">
    <property type="entry name" value="MarR/SlyA-like"/>
</dbReference>
<reference evidence="2 3" key="1">
    <citation type="submission" date="2021-03" db="EMBL/GenBank/DDBJ databases">
        <title>Sequencing the genomes of 1000 actinobacteria strains.</title>
        <authorList>
            <person name="Klenk H.-P."/>
        </authorList>
    </citation>
    <scope>NUCLEOTIDE SEQUENCE [LARGE SCALE GENOMIC DNA]</scope>
    <source>
        <strain evidence="2 3">DSM 45256</strain>
    </source>
</reference>
<gene>
    <name evidence="2" type="ORF">JOF36_004111</name>
</gene>
<sequence length="173" mass="18085">MHDAARTANLLGAAALAVNDHALGAVSRAAGTSTSAAAALVVLLTSPGLSVTELGRHIGLSQSAAARMVDSLQTAGLVERHPGAGREVRVSPTPAGRDAASRLLRARTQSLSELISVLDVDEQRALTDLLTTLLDRLYAEVRSSEYLCRLCDRPSCTTNATCPVGQAERDREG</sequence>
<evidence type="ECO:0000313" key="3">
    <source>
        <dbReference type="Proteomes" id="UP001519295"/>
    </source>
</evidence>
<dbReference type="InterPro" id="IPR000835">
    <property type="entry name" value="HTH_MarR-typ"/>
</dbReference>
<dbReference type="PANTHER" id="PTHR33164:SF43">
    <property type="entry name" value="HTH-TYPE TRANSCRIPTIONAL REPRESSOR YETL"/>
    <property type="match status" value="1"/>
</dbReference>
<dbReference type="RefSeq" id="WP_210029505.1">
    <property type="nucleotide sequence ID" value="NZ_JAGINU010000001.1"/>
</dbReference>
<dbReference type="Proteomes" id="UP001519295">
    <property type="component" value="Unassembled WGS sequence"/>
</dbReference>
<dbReference type="InterPro" id="IPR036390">
    <property type="entry name" value="WH_DNA-bd_sf"/>
</dbReference>
<dbReference type="InterPro" id="IPR036388">
    <property type="entry name" value="WH-like_DNA-bd_sf"/>
</dbReference>
<dbReference type="InterPro" id="IPR011991">
    <property type="entry name" value="ArsR-like_HTH"/>
</dbReference>
<name>A0ABS4VWX8_9PSEU</name>
<dbReference type="SUPFAM" id="SSF46785">
    <property type="entry name" value="Winged helix' DNA-binding domain"/>
    <property type="match status" value="1"/>
</dbReference>
<keyword evidence="3" id="KW-1185">Reference proteome</keyword>
<evidence type="ECO:0000313" key="2">
    <source>
        <dbReference type="EMBL" id="MBP2368415.1"/>
    </source>
</evidence>
<dbReference type="PANTHER" id="PTHR33164">
    <property type="entry name" value="TRANSCRIPTIONAL REGULATOR, MARR FAMILY"/>
    <property type="match status" value="1"/>
</dbReference>
<dbReference type="CDD" id="cd00090">
    <property type="entry name" value="HTH_ARSR"/>
    <property type="match status" value="1"/>
</dbReference>
<dbReference type="Pfam" id="PF12802">
    <property type="entry name" value="MarR_2"/>
    <property type="match status" value="1"/>
</dbReference>
<protein>
    <submittedName>
        <fullName evidence="2">DNA-binding MarR family transcriptional regulator</fullName>
    </submittedName>
</protein>
<comment type="caution">
    <text evidence="2">The sequence shown here is derived from an EMBL/GenBank/DDBJ whole genome shotgun (WGS) entry which is preliminary data.</text>
</comment>
<feature type="domain" description="HTH marR-type" evidence="1">
    <location>
        <begin position="1"/>
        <end position="135"/>
    </location>
</feature>
<dbReference type="GO" id="GO:0003677">
    <property type="term" value="F:DNA binding"/>
    <property type="evidence" value="ECO:0007669"/>
    <property type="project" value="UniProtKB-KW"/>
</dbReference>
<proteinExistence type="predicted"/>